<evidence type="ECO:0000313" key="1">
    <source>
        <dbReference type="EMBL" id="PRX53685.1"/>
    </source>
</evidence>
<dbReference type="EMBL" id="PVYX01000002">
    <property type="protein sequence ID" value="PRX53685.1"/>
    <property type="molecule type" value="Genomic_DNA"/>
</dbReference>
<dbReference type="Proteomes" id="UP000237640">
    <property type="component" value="Unassembled WGS sequence"/>
</dbReference>
<accession>A0A2T0M885</accession>
<protein>
    <submittedName>
        <fullName evidence="1">Uncharacterized protein</fullName>
    </submittedName>
</protein>
<gene>
    <name evidence="1" type="ORF">CLV81_2072</name>
</gene>
<proteinExistence type="predicted"/>
<dbReference type="AlphaFoldDB" id="A0A2T0M885"/>
<sequence>MRPTLSLLFTLVIPLILCLSCSEEQDFDQFDDLNINPAVASSIFSFVADEDFINTLTAVNTFYTQTFIFEAFSEQFVAERLLEGTITYEFENTTSKPLNIIVEFLDAGDNVLDFENFNIAQGPNETQTRNVEYGPNGKPLDILINTASIRVTGRNLGDTVSVSPEQDARVTMQSAAEFIFELVE</sequence>
<dbReference type="OrthoDB" id="1448832at2"/>
<keyword evidence="2" id="KW-1185">Reference proteome</keyword>
<reference evidence="1 2" key="1">
    <citation type="submission" date="2018-03" db="EMBL/GenBank/DDBJ databases">
        <title>Genomic Encyclopedia of Archaeal and Bacterial Type Strains, Phase II (KMG-II): from individual species to whole genera.</title>
        <authorList>
            <person name="Goeker M."/>
        </authorList>
    </citation>
    <scope>NUCLEOTIDE SEQUENCE [LARGE SCALE GENOMIC DNA]</scope>
    <source>
        <strain evidence="1 2">DSM 25027</strain>
    </source>
</reference>
<comment type="caution">
    <text evidence="1">The sequence shown here is derived from an EMBL/GenBank/DDBJ whole genome shotgun (WGS) entry which is preliminary data.</text>
</comment>
<name>A0A2T0M885_9FLAO</name>
<dbReference type="RefSeq" id="WP_106145039.1">
    <property type="nucleotide sequence ID" value="NZ_PVYX01000002.1"/>
</dbReference>
<organism evidence="1 2">
    <name type="scientific">Flagellimonas meridianipacifica</name>
    <dbReference type="NCBI Taxonomy" id="1080225"/>
    <lineage>
        <taxon>Bacteria</taxon>
        <taxon>Pseudomonadati</taxon>
        <taxon>Bacteroidota</taxon>
        <taxon>Flavobacteriia</taxon>
        <taxon>Flavobacteriales</taxon>
        <taxon>Flavobacteriaceae</taxon>
        <taxon>Flagellimonas</taxon>
    </lineage>
</organism>
<evidence type="ECO:0000313" key="2">
    <source>
        <dbReference type="Proteomes" id="UP000237640"/>
    </source>
</evidence>